<accession>X1EDN4</accession>
<dbReference type="EMBL" id="BART01030760">
    <property type="protein sequence ID" value="GAH18445.1"/>
    <property type="molecule type" value="Genomic_DNA"/>
</dbReference>
<dbReference type="Gene3D" id="3.40.50.20">
    <property type="match status" value="1"/>
</dbReference>
<reference evidence="2" key="1">
    <citation type="journal article" date="2014" name="Front. Microbiol.">
        <title>High frequency of phylogenetically diverse reductive dehalogenase-homologous genes in deep subseafloor sedimentary metagenomes.</title>
        <authorList>
            <person name="Kawai M."/>
            <person name="Futagami T."/>
            <person name="Toyoda A."/>
            <person name="Takaki Y."/>
            <person name="Nishi S."/>
            <person name="Hori S."/>
            <person name="Arai W."/>
            <person name="Tsubouchi T."/>
            <person name="Morono Y."/>
            <person name="Uchiyama I."/>
            <person name="Ito T."/>
            <person name="Fujiyama A."/>
            <person name="Inagaki F."/>
            <person name="Takami H."/>
        </authorList>
    </citation>
    <scope>NUCLEOTIDE SEQUENCE</scope>
    <source>
        <strain evidence="2">Expedition CK06-06</strain>
    </source>
</reference>
<dbReference type="AlphaFoldDB" id="X1EDN4"/>
<dbReference type="Pfam" id="PF21360">
    <property type="entry name" value="PylC-like_N"/>
    <property type="match status" value="1"/>
</dbReference>
<protein>
    <recommendedName>
        <fullName evidence="1">PylC N-terminal domain-containing protein</fullName>
    </recommendedName>
</protein>
<evidence type="ECO:0000259" key="1">
    <source>
        <dbReference type="Pfam" id="PF21360"/>
    </source>
</evidence>
<organism evidence="2">
    <name type="scientific">marine sediment metagenome</name>
    <dbReference type="NCBI Taxonomy" id="412755"/>
    <lineage>
        <taxon>unclassified sequences</taxon>
        <taxon>metagenomes</taxon>
        <taxon>ecological metagenomes</taxon>
    </lineage>
</organism>
<evidence type="ECO:0000313" key="2">
    <source>
        <dbReference type="EMBL" id="GAH18445.1"/>
    </source>
</evidence>
<dbReference type="InterPro" id="IPR048764">
    <property type="entry name" value="PylC_N"/>
</dbReference>
<proteinExistence type="predicted"/>
<sequence>MNLLFLGSGARVSFLERFRRAFKEECIDGKIYNIEGDEYAATQFVSDKTFFTSPFQDPKFFSELKTICEQNKIDAIIPISHYCLMPLMENWEEVNSFGAKVIMSNPEAVRTCCDKYKSYEFFIKNDVPAVKTWIEIPGTITSIF</sequence>
<gene>
    <name evidence="2" type="ORF">S01H4_53595</name>
</gene>
<name>X1EDN4_9ZZZZ</name>
<feature type="non-terminal residue" evidence="2">
    <location>
        <position position="144"/>
    </location>
</feature>
<feature type="domain" description="PylC N-terminal" evidence="1">
    <location>
        <begin position="3"/>
        <end position="102"/>
    </location>
</feature>
<comment type="caution">
    <text evidence="2">The sequence shown here is derived from an EMBL/GenBank/DDBJ whole genome shotgun (WGS) entry which is preliminary data.</text>
</comment>